<name>A0ABW4V5A8_9MICO</name>
<keyword evidence="1" id="KW-0238">DNA-binding</keyword>
<dbReference type="Gene3D" id="1.10.1660.10">
    <property type="match status" value="1"/>
</dbReference>
<accession>A0ABW4V5A8</accession>
<evidence type="ECO:0000313" key="3">
    <source>
        <dbReference type="EMBL" id="MFD2024632.1"/>
    </source>
</evidence>
<comment type="caution">
    <text evidence="3">The sequence shown here is derived from an EMBL/GenBank/DDBJ whole genome shotgun (WGS) entry which is preliminary data.</text>
</comment>
<evidence type="ECO:0000259" key="2">
    <source>
        <dbReference type="PROSITE" id="PS50937"/>
    </source>
</evidence>
<evidence type="ECO:0000313" key="4">
    <source>
        <dbReference type="Proteomes" id="UP001597338"/>
    </source>
</evidence>
<dbReference type="PANTHER" id="PTHR30204">
    <property type="entry name" value="REDOX-CYCLING DRUG-SENSING TRANSCRIPTIONAL ACTIVATOR SOXR"/>
    <property type="match status" value="1"/>
</dbReference>
<protein>
    <submittedName>
        <fullName evidence="3">MerR family transcriptional regulator</fullName>
    </submittedName>
</protein>
<evidence type="ECO:0000256" key="1">
    <source>
        <dbReference type="ARBA" id="ARBA00023125"/>
    </source>
</evidence>
<dbReference type="RefSeq" id="WP_377196569.1">
    <property type="nucleotide sequence ID" value="NZ_JBHUHF010000001.1"/>
</dbReference>
<dbReference type="InterPro" id="IPR047057">
    <property type="entry name" value="MerR_fam"/>
</dbReference>
<dbReference type="PROSITE" id="PS50937">
    <property type="entry name" value="HTH_MERR_2"/>
    <property type="match status" value="1"/>
</dbReference>
<dbReference type="EMBL" id="JBHUHF010000001">
    <property type="protein sequence ID" value="MFD2024632.1"/>
    <property type="molecule type" value="Genomic_DNA"/>
</dbReference>
<dbReference type="InterPro" id="IPR009061">
    <property type="entry name" value="DNA-bd_dom_put_sf"/>
</dbReference>
<gene>
    <name evidence="3" type="ORF">ACFSL2_03830</name>
</gene>
<dbReference type="Proteomes" id="UP001597338">
    <property type="component" value="Unassembled WGS sequence"/>
</dbReference>
<organism evidence="3 4">
    <name type="scientific">Promicromonospora aerolata</name>
    <dbReference type="NCBI Taxonomy" id="195749"/>
    <lineage>
        <taxon>Bacteria</taxon>
        <taxon>Bacillati</taxon>
        <taxon>Actinomycetota</taxon>
        <taxon>Actinomycetes</taxon>
        <taxon>Micrococcales</taxon>
        <taxon>Promicromonosporaceae</taxon>
        <taxon>Promicromonospora</taxon>
    </lineage>
</organism>
<feature type="domain" description="HTH merR-type" evidence="2">
    <location>
        <begin position="17"/>
        <end position="86"/>
    </location>
</feature>
<dbReference type="SUPFAM" id="SSF46955">
    <property type="entry name" value="Putative DNA-binding domain"/>
    <property type="match status" value="1"/>
</dbReference>
<proteinExistence type="predicted"/>
<dbReference type="Pfam" id="PF13411">
    <property type="entry name" value="MerR_1"/>
    <property type="match status" value="1"/>
</dbReference>
<dbReference type="PANTHER" id="PTHR30204:SF93">
    <property type="entry name" value="HTH MERR-TYPE DOMAIN-CONTAINING PROTEIN"/>
    <property type="match status" value="1"/>
</dbReference>
<reference evidence="4" key="1">
    <citation type="journal article" date="2019" name="Int. J. Syst. Evol. Microbiol.">
        <title>The Global Catalogue of Microorganisms (GCM) 10K type strain sequencing project: providing services to taxonomists for standard genome sequencing and annotation.</title>
        <authorList>
            <consortium name="The Broad Institute Genomics Platform"/>
            <consortium name="The Broad Institute Genome Sequencing Center for Infectious Disease"/>
            <person name="Wu L."/>
            <person name="Ma J."/>
        </authorList>
    </citation>
    <scope>NUCLEOTIDE SEQUENCE [LARGE SCALE GENOMIC DNA]</scope>
    <source>
        <strain evidence="4">CCM 7043</strain>
    </source>
</reference>
<dbReference type="InterPro" id="IPR000551">
    <property type="entry name" value="MerR-type_HTH_dom"/>
</dbReference>
<sequence length="152" mass="17151">MERAFRDRLVAPPAGETMTIGALSRRTGVPVKQLRRYEDLGFIYTVGRSSGNYRLFDEAALWCVEVIETWRSLGLTLAEISDLVGVYLDSPEKNIGPRLADRLGSARDRANARIDELRGLLRRIDAYEAEYRTVLDGKADFRAFDPRLADDA</sequence>
<dbReference type="SMART" id="SM00422">
    <property type="entry name" value="HTH_MERR"/>
    <property type="match status" value="1"/>
</dbReference>
<keyword evidence="4" id="KW-1185">Reference proteome</keyword>